<dbReference type="EMBL" id="CP001674">
    <property type="protein sequence ID" value="ACT51507.1"/>
    <property type="molecule type" value="Genomic_DNA"/>
</dbReference>
<dbReference type="AlphaFoldDB" id="C6X9W6"/>
<organism evidence="1 2">
    <name type="scientific">Methylovorus glucosotrophus (strain SIP3-4)</name>
    <dbReference type="NCBI Taxonomy" id="582744"/>
    <lineage>
        <taxon>Bacteria</taxon>
        <taxon>Pseudomonadati</taxon>
        <taxon>Pseudomonadota</taxon>
        <taxon>Betaproteobacteria</taxon>
        <taxon>Nitrosomonadales</taxon>
        <taxon>Methylophilaceae</taxon>
        <taxon>Methylovorus</taxon>
    </lineage>
</organism>
<dbReference type="STRING" id="582744.Msip34_2265"/>
<dbReference type="HOGENOM" id="CLU_1048926_0_0_4"/>
<reference evidence="1 2" key="2">
    <citation type="journal article" date="2011" name="J. Bacteriol.">
        <title>Genomes of three methylotrophs from a single niche uncover genetic and metabolic divergence of Methylophilaceae.</title>
        <authorList>
            <person name="Lapidus A."/>
            <person name="Clum A."/>
            <person name="Labutti K."/>
            <person name="Kaluzhnaya M.G."/>
            <person name="Lim S."/>
            <person name="Beck D.A."/>
            <person name="Glavina Del Rio T."/>
            <person name="Nolan M."/>
            <person name="Mavromatis K."/>
            <person name="Huntemann M."/>
            <person name="Lucas S."/>
            <person name="Lidstrom M.E."/>
            <person name="Ivanova N."/>
            <person name="Chistoserdova L."/>
        </authorList>
    </citation>
    <scope>NUCLEOTIDE SEQUENCE [LARGE SCALE GENOMIC DNA]</scope>
    <source>
        <strain evidence="1 2">SIP3-4</strain>
    </source>
</reference>
<dbReference type="Proteomes" id="UP000002743">
    <property type="component" value="Chromosome"/>
</dbReference>
<sequence length="252" mass="27141">MAAHPLLNSELLIARIQKSSSNPGQRLLNAFDLLAEAVSNPIALPGEADIAADSAMLRFMQIQTQAMAIEMPDLLAQQLYFMMQQALETELASPTSRALHHARIAADAMLQAQAPEHKPAGKVLAYAMAAGLFTLLGSTSIALQSEFQPSGPFIVAALNASAKPAETRMAPDFSVANPARTAAMYAKIEQMRTGSCDYPQALVLPESERGIYIEYVVNGKVSTKVSDQDVVNKLLQQVSCNYTPMLMKNSTS</sequence>
<dbReference type="RefSeq" id="WP_015830815.1">
    <property type="nucleotide sequence ID" value="NC_012969.1"/>
</dbReference>
<dbReference type="eggNOG" id="ENOG5030XN8">
    <property type="taxonomic scope" value="Bacteria"/>
</dbReference>
<proteinExistence type="predicted"/>
<accession>C6X9W6</accession>
<evidence type="ECO:0000313" key="1">
    <source>
        <dbReference type="EMBL" id="ACT51507.1"/>
    </source>
</evidence>
<gene>
    <name evidence="1" type="ordered locus">Msip34_2265</name>
</gene>
<reference evidence="2" key="1">
    <citation type="submission" date="2009-07" db="EMBL/GenBank/DDBJ databases">
        <title>Complete sequence of chromosome of Methylovorus sp. SIP3-4.</title>
        <authorList>
            <person name="Lucas S."/>
            <person name="Copeland A."/>
            <person name="Lapidus A."/>
            <person name="Glavina del Rio T."/>
            <person name="Tice H."/>
            <person name="Bruce D."/>
            <person name="Goodwin L."/>
            <person name="Pitluck S."/>
            <person name="Clum A."/>
            <person name="Larimer F."/>
            <person name="Land M."/>
            <person name="Hauser L."/>
            <person name="Kyrpides N."/>
            <person name="Mikhailova N."/>
            <person name="Kayluzhnaya M."/>
            <person name="Chistoserdova L."/>
        </authorList>
    </citation>
    <scope>NUCLEOTIDE SEQUENCE [LARGE SCALE GENOMIC DNA]</scope>
    <source>
        <strain evidence="2">SIP3-4</strain>
    </source>
</reference>
<evidence type="ECO:0000313" key="2">
    <source>
        <dbReference type="Proteomes" id="UP000002743"/>
    </source>
</evidence>
<protein>
    <submittedName>
        <fullName evidence="1">Uncharacterized protein</fullName>
    </submittedName>
</protein>
<name>C6X9W6_METGS</name>
<keyword evidence="2" id="KW-1185">Reference proteome</keyword>
<dbReference type="KEGG" id="mei:Msip34_2265"/>
<dbReference type="OrthoDB" id="8535086at2"/>